<dbReference type="GO" id="GO:0004424">
    <property type="term" value="F:imidazoleglycerol-phosphate dehydratase activity"/>
    <property type="evidence" value="ECO:0007669"/>
    <property type="project" value="InterPro"/>
</dbReference>
<feature type="non-terminal residue" evidence="5">
    <location>
        <position position="47"/>
    </location>
</feature>
<reference evidence="5 6" key="1">
    <citation type="submission" date="2017-09" db="EMBL/GenBank/DDBJ databases">
        <title>Depth-based differentiation of microbial function through sediment-hosted aquifers and enrichment of novel symbionts in the deep terrestrial subsurface.</title>
        <authorList>
            <person name="Probst A.J."/>
            <person name="Ladd B."/>
            <person name="Jarett J.K."/>
            <person name="Geller-Mcgrath D.E."/>
            <person name="Sieber C.M."/>
            <person name="Emerson J.B."/>
            <person name="Anantharaman K."/>
            <person name="Thomas B.C."/>
            <person name="Malmstrom R."/>
            <person name="Stieglmeier M."/>
            <person name="Klingl A."/>
            <person name="Woyke T."/>
            <person name="Ryan C.M."/>
            <person name="Banfield J.F."/>
        </authorList>
    </citation>
    <scope>NUCLEOTIDE SEQUENCE [LARGE SCALE GENOMIC DNA]</scope>
    <source>
        <strain evidence="5">CG23_combo_of_CG06-09_8_20_14_all_48_7</strain>
    </source>
</reference>
<keyword evidence="4" id="KW-0456">Lyase</keyword>
<dbReference type="PROSITE" id="PS00954">
    <property type="entry name" value="IGP_DEHYDRATASE_1"/>
    <property type="match status" value="1"/>
</dbReference>
<dbReference type="InterPro" id="IPR020565">
    <property type="entry name" value="ImidazoleglycerP_deHydtase_CS"/>
</dbReference>
<dbReference type="InterPro" id="IPR038494">
    <property type="entry name" value="IGPD_sf"/>
</dbReference>
<dbReference type="GO" id="GO:0000105">
    <property type="term" value="P:L-histidine biosynthetic process"/>
    <property type="evidence" value="ECO:0007669"/>
    <property type="project" value="UniProtKB-UniPathway"/>
</dbReference>
<dbReference type="EMBL" id="PCRF01000066">
    <property type="protein sequence ID" value="PIP16570.1"/>
    <property type="molecule type" value="Genomic_DNA"/>
</dbReference>
<dbReference type="PANTHER" id="PTHR23133:SF2">
    <property type="entry name" value="IMIDAZOLEGLYCEROL-PHOSPHATE DEHYDRATASE"/>
    <property type="match status" value="1"/>
</dbReference>
<dbReference type="PANTHER" id="PTHR23133">
    <property type="entry name" value="IMIDAZOLEGLYCEROL-PHOSPHATE DEHYDRATASE HIS7"/>
    <property type="match status" value="1"/>
</dbReference>
<evidence type="ECO:0000256" key="1">
    <source>
        <dbReference type="ARBA" id="ARBA00005047"/>
    </source>
</evidence>
<dbReference type="UniPathway" id="UPA00031">
    <property type="reaction ID" value="UER00011"/>
</dbReference>
<dbReference type="Proteomes" id="UP000230392">
    <property type="component" value="Unassembled WGS sequence"/>
</dbReference>
<evidence type="ECO:0000256" key="4">
    <source>
        <dbReference type="ARBA" id="ARBA00023239"/>
    </source>
</evidence>
<comment type="caution">
    <text evidence="5">The sequence shown here is derived from an EMBL/GenBank/DDBJ whole genome shotgun (WGS) entry which is preliminary data.</text>
</comment>
<comment type="pathway">
    <text evidence="1">Amino-acid biosynthesis; L-histidine biosynthesis; L-histidine from 5-phospho-alpha-D-ribose 1-diphosphate: step 6/9.</text>
</comment>
<proteinExistence type="predicted"/>
<evidence type="ECO:0000313" key="6">
    <source>
        <dbReference type="Proteomes" id="UP000230392"/>
    </source>
</evidence>
<dbReference type="Pfam" id="PF00475">
    <property type="entry name" value="IGPD"/>
    <property type="match status" value="1"/>
</dbReference>
<evidence type="ECO:0000313" key="5">
    <source>
        <dbReference type="EMBL" id="PIP16570.1"/>
    </source>
</evidence>
<name>A0A2G9YBH2_9BACT</name>
<accession>A0A2G9YBH2</accession>
<dbReference type="InterPro" id="IPR020568">
    <property type="entry name" value="Ribosomal_Su5_D2-typ_SF"/>
</dbReference>
<dbReference type="Gene3D" id="3.30.230.40">
    <property type="entry name" value="Imidazole glycerol phosphate dehydratase, domain 1"/>
    <property type="match status" value="1"/>
</dbReference>
<keyword evidence="2" id="KW-0028">Amino-acid biosynthesis</keyword>
<dbReference type="SUPFAM" id="SSF54211">
    <property type="entry name" value="Ribosomal protein S5 domain 2-like"/>
    <property type="match status" value="1"/>
</dbReference>
<gene>
    <name evidence="5" type="ORF">COX46_01440</name>
</gene>
<organism evidence="5 6">
    <name type="scientific">bacterium (Candidatus Ratteibacteria) CG23_combo_of_CG06-09_8_20_14_all_48_7</name>
    <dbReference type="NCBI Taxonomy" id="2014292"/>
    <lineage>
        <taxon>Bacteria</taxon>
        <taxon>Candidatus Ratteibacteria</taxon>
    </lineage>
</organism>
<dbReference type="InterPro" id="IPR000807">
    <property type="entry name" value="ImidazoleglycerolP_deHydtase"/>
</dbReference>
<sequence>KGDLEVDTHHLTEDLGLVVGEALAKALLEKKGIKRFGFGSVPMDEAL</sequence>
<evidence type="ECO:0000256" key="2">
    <source>
        <dbReference type="ARBA" id="ARBA00022605"/>
    </source>
</evidence>
<dbReference type="AlphaFoldDB" id="A0A2G9YBH2"/>
<protein>
    <submittedName>
        <fullName evidence="5">Imidazoleglycerol-phosphate dehydratase</fullName>
    </submittedName>
</protein>
<feature type="non-terminal residue" evidence="5">
    <location>
        <position position="1"/>
    </location>
</feature>
<keyword evidence="3" id="KW-0368">Histidine biosynthesis</keyword>
<evidence type="ECO:0000256" key="3">
    <source>
        <dbReference type="ARBA" id="ARBA00023102"/>
    </source>
</evidence>